<dbReference type="Pfam" id="PF08240">
    <property type="entry name" value="ADH_N"/>
    <property type="match status" value="1"/>
</dbReference>
<dbReference type="GO" id="GO:0000027">
    <property type="term" value="P:ribosomal large subunit assembly"/>
    <property type="evidence" value="ECO:0007669"/>
    <property type="project" value="TreeGrafter"/>
</dbReference>
<keyword evidence="1" id="KW-0547">Nucleotide-binding</keyword>
<dbReference type="Gene3D" id="3.90.180.10">
    <property type="entry name" value="Medium-chain alcohol dehydrogenases, catalytic domain"/>
    <property type="match status" value="1"/>
</dbReference>
<dbReference type="GO" id="GO:0000055">
    <property type="term" value="P:ribosomal large subunit export from nucleus"/>
    <property type="evidence" value="ECO:0007669"/>
    <property type="project" value="TreeGrafter"/>
</dbReference>
<dbReference type="GO" id="GO:0030687">
    <property type="term" value="C:preribosome, large subunit precursor"/>
    <property type="evidence" value="ECO:0007669"/>
    <property type="project" value="TreeGrafter"/>
</dbReference>
<dbReference type="PANTHER" id="PTHR48103:SF2">
    <property type="entry name" value="MIDASIN"/>
    <property type="match status" value="1"/>
</dbReference>
<organism evidence="4 5">
    <name type="scientific">Effrenium voratum</name>
    <dbReference type="NCBI Taxonomy" id="2562239"/>
    <lineage>
        <taxon>Eukaryota</taxon>
        <taxon>Sar</taxon>
        <taxon>Alveolata</taxon>
        <taxon>Dinophyceae</taxon>
        <taxon>Suessiales</taxon>
        <taxon>Symbiodiniaceae</taxon>
        <taxon>Effrenium</taxon>
    </lineage>
</organism>
<dbReference type="PANTHER" id="PTHR48103">
    <property type="entry name" value="MIDASIN-RELATED"/>
    <property type="match status" value="1"/>
</dbReference>
<dbReference type="Gene3D" id="3.40.50.720">
    <property type="entry name" value="NAD(P)-binding Rossmann-like Domain"/>
    <property type="match status" value="1"/>
</dbReference>
<dbReference type="Proteomes" id="UP001178507">
    <property type="component" value="Unassembled WGS sequence"/>
</dbReference>
<comment type="caution">
    <text evidence="4">The sequence shown here is derived from an EMBL/GenBank/DDBJ whole genome shotgun (WGS) entry which is preliminary data.</text>
</comment>
<dbReference type="InterPro" id="IPR036291">
    <property type="entry name" value="NAD(P)-bd_dom_sf"/>
</dbReference>
<evidence type="ECO:0000256" key="2">
    <source>
        <dbReference type="ARBA" id="ARBA00022840"/>
    </source>
</evidence>
<name>A0AA36IIU1_9DINO</name>
<evidence type="ECO:0000313" key="5">
    <source>
        <dbReference type="Proteomes" id="UP001178507"/>
    </source>
</evidence>
<dbReference type="InterPro" id="IPR013154">
    <property type="entry name" value="ADH-like_N"/>
</dbReference>
<dbReference type="SUPFAM" id="SSF50129">
    <property type="entry name" value="GroES-like"/>
    <property type="match status" value="1"/>
</dbReference>
<dbReference type="EMBL" id="CAUJNA010001669">
    <property type="protein sequence ID" value="CAJ1388354.1"/>
    <property type="molecule type" value="Genomic_DNA"/>
</dbReference>
<proteinExistence type="predicted"/>
<evidence type="ECO:0000259" key="3">
    <source>
        <dbReference type="Pfam" id="PF08240"/>
    </source>
</evidence>
<feature type="domain" description="Alcohol dehydrogenase-like N-terminal" evidence="3">
    <location>
        <begin position="28"/>
        <end position="87"/>
    </location>
</feature>
<evidence type="ECO:0000256" key="1">
    <source>
        <dbReference type="ARBA" id="ARBA00022741"/>
    </source>
</evidence>
<protein>
    <recommendedName>
        <fullName evidence="3">Alcohol dehydrogenase-like N-terminal domain-containing protein</fullName>
    </recommendedName>
</protein>
<gene>
    <name evidence="4" type="ORF">EVOR1521_LOCUS14245</name>
</gene>
<accession>A0AA36IIU1</accession>
<evidence type="ECO:0000313" key="4">
    <source>
        <dbReference type="EMBL" id="CAJ1388354.1"/>
    </source>
</evidence>
<dbReference type="GO" id="GO:0005634">
    <property type="term" value="C:nucleus"/>
    <property type="evidence" value="ECO:0007669"/>
    <property type="project" value="TreeGrafter"/>
</dbReference>
<sequence>MSTKSLALTLVHPGQLELRAVWQDERLQPGEFLVEVEYSSVQPMDGDMFHCCGAFSDLALPHVMGVEGVGVVLKSENQRLKEGARIGFLLRKFFNDEHHGCWQKRLVLDERRALVLGVPPVVGLNQVAACLSSSVAALAFLKPFAPQSQIIVTGACGAVGLAVLQLGALRGHRMLAFVRGPERAAWLAGAGLAGLPSAELAVVDTNSDWVRLAAPMCGKGELMSPESQDVCGGADGIIDAVGGEVLALAAEHLLRVRATVVSFGNAACESNERLAAAQRRLRLQVRRESVESFMATPDAAEQVQKAFELIGVYQAKAWHVASWREAQECMKEQPTWTRHQTQVKPGRIGRILLKLNGDIPQAYRNHGYKILVKGPKETIRFTFEEESAQSHNRSLADMMRLSSELFDERSGPNPARPFSQMSIIISDGRFNKSKVRPWVHAALARQQLPLLIIVDDFEADKAAGKRSVFDLRAVSYETGRCQVVPYLQDFPFPYYVVVQDLQSLPAILSDVMKQWFELATSA</sequence>
<dbReference type="GO" id="GO:0005524">
    <property type="term" value="F:ATP binding"/>
    <property type="evidence" value="ECO:0007669"/>
    <property type="project" value="UniProtKB-KW"/>
</dbReference>
<reference evidence="4" key="1">
    <citation type="submission" date="2023-08" db="EMBL/GenBank/DDBJ databases">
        <authorList>
            <person name="Chen Y."/>
            <person name="Shah S."/>
            <person name="Dougan E. K."/>
            <person name="Thang M."/>
            <person name="Chan C."/>
        </authorList>
    </citation>
    <scope>NUCLEOTIDE SEQUENCE</scope>
</reference>
<dbReference type="AlphaFoldDB" id="A0AA36IIU1"/>
<keyword evidence="5" id="KW-1185">Reference proteome</keyword>
<dbReference type="SUPFAM" id="SSF51735">
    <property type="entry name" value="NAD(P)-binding Rossmann-fold domains"/>
    <property type="match status" value="1"/>
</dbReference>
<dbReference type="InterPro" id="IPR011032">
    <property type="entry name" value="GroES-like_sf"/>
</dbReference>
<keyword evidence="2" id="KW-0067">ATP-binding</keyword>